<keyword evidence="1 6" id="KW-0963">Cytoplasm</keyword>
<sequence>MLNDLFKKFSKDVAVDLGTSNTLIYVRERGIVVREASIVAINNRNDQILAVGEEAQKMVGKNPPHITISKPLVDGIISDFEVTEKMLKYFIDRLYRESFGLSPRPRVVIGVPLDVTEVEKKAVEDVVISAGAREVYLVENVIATAIGARMPIQDPSGNMIVDLGGGLTEIAVISLSGIVAWKSLRVAGNKLNQDIIQYARTEFNLLIGERLAEEVKIQASRIGENGEDAELRLRGRDLVSGLPKEVLISVSHVQLALQRSISAILDGIKSTLEITPPELVADIYQRGIVLAGGGALLAGLDKIISQVTKIPVRVIEDPLTCAVRGMGLILEDDNLLKEVAIPSSTKEEKNSR</sequence>
<dbReference type="InterPro" id="IPR056546">
    <property type="entry name" value="MreB_MamK-like"/>
</dbReference>
<dbReference type="InterPro" id="IPR004753">
    <property type="entry name" value="MreB"/>
</dbReference>
<comment type="caution">
    <text evidence="7">The sequence shown here is derived from an EMBL/GenBank/DDBJ whole genome shotgun (WGS) entry which is preliminary data.</text>
</comment>
<reference evidence="7 8" key="1">
    <citation type="journal article" date="2016" name="Nat. Commun.">
        <title>Thousands of microbial genomes shed light on interconnected biogeochemical processes in an aquifer system.</title>
        <authorList>
            <person name="Anantharaman K."/>
            <person name="Brown C.T."/>
            <person name="Hug L.A."/>
            <person name="Sharon I."/>
            <person name="Castelle C.J."/>
            <person name="Probst A.J."/>
            <person name="Thomas B.C."/>
            <person name="Singh A."/>
            <person name="Wilkins M.J."/>
            <person name="Karaoz U."/>
            <person name="Brodie E.L."/>
            <person name="Williams K.H."/>
            <person name="Hubbard S.S."/>
            <person name="Banfield J.F."/>
        </authorList>
    </citation>
    <scope>NUCLEOTIDE SEQUENCE [LARGE SCALE GENOMIC DNA]</scope>
</reference>
<dbReference type="GO" id="GO:0005524">
    <property type="term" value="F:ATP binding"/>
    <property type="evidence" value="ECO:0007669"/>
    <property type="project" value="UniProtKB-KW"/>
</dbReference>
<evidence type="ECO:0000256" key="2">
    <source>
        <dbReference type="ARBA" id="ARBA00022741"/>
    </source>
</evidence>
<dbReference type="HAMAP" id="MF_02207">
    <property type="entry name" value="MreB"/>
    <property type="match status" value="1"/>
</dbReference>
<evidence type="ECO:0000256" key="3">
    <source>
        <dbReference type="ARBA" id="ARBA00022840"/>
    </source>
</evidence>
<keyword evidence="3 6" id="KW-0067">ATP-binding</keyword>
<dbReference type="Proteomes" id="UP000178432">
    <property type="component" value="Unassembled WGS sequence"/>
</dbReference>
<dbReference type="Gene3D" id="3.30.420.40">
    <property type="match status" value="2"/>
</dbReference>
<proteinExistence type="inferred from homology"/>
<comment type="subcellular location">
    <subcellularLocation>
        <location evidence="6">Cytoplasm</location>
    </subcellularLocation>
    <text evidence="6">Membrane-associated.</text>
</comment>
<evidence type="ECO:0000256" key="6">
    <source>
        <dbReference type="HAMAP-Rule" id="MF_02207"/>
    </source>
</evidence>
<dbReference type="SUPFAM" id="SSF53067">
    <property type="entry name" value="Actin-like ATPase domain"/>
    <property type="match status" value="2"/>
</dbReference>
<dbReference type="PANTHER" id="PTHR42749">
    <property type="entry name" value="CELL SHAPE-DETERMINING PROTEIN MREB"/>
    <property type="match status" value="1"/>
</dbReference>
<gene>
    <name evidence="6" type="primary">mreB</name>
    <name evidence="7" type="ORF">A2663_04600</name>
</gene>
<dbReference type="PRINTS" id="PR01652">
    <property type="entry name" value="SHAPEPROTEIN"/>
</dbReference>
<evidence type="ECO:0000256" key="5">
    <source>
        <dbReference type="ARBA" id="ARBA00023458"/>
    </source>
</evidence>
<dbReference type="InterPro" id="IPR043129">
    <property type="entry name" value="ATPase_NBD"/>
</dbReference>
<organism evidence="7 8">
    <name type="scientific">Candidatus Buchananbacteria bacterium RIFCSPHIGHO2_01_FULL_46_12</name>
    <dbReference type="NCBI Taxonomy" id="1797536"/>
    <lineage>
        <taxon>Bacteria</taxon>
        <taxon>Candidatus Buchananiibacteriota</taxon>
    </lineage>
</organism>
<evidence type="ECO:0000313" key="7">
    <source>
        <dbReference type="EMBL" id="OGY45969.1"/>
    </source>
</evidence>
<accession>A0A1G1Y0W1</accession>
<comment type="subunit">
    <text evidence="6">Forms polymers.</text>
</comment>
<keyword evidence="4 6" id="KW-0133">Cell shape</keyword>
<dbReference type="CDD" id="cd10225">
    <property type="entry name" value="ASKHA_NBD_MreB-like"/>
    <property type="match status" value="1"/>
</dbReference>
<protein>
    <recommendedName>
        <fullName evidence="6">Cell shape-determining protein MreB</fullName>
    </recommendedName>
</protein>
<comment type="function">
    <text evidence="6">Forms membrane-associated dynamic filaments that are essential for cell shape determination. Acts by regulating cell wall synthesis and cell elongation, and thus cell shape. A feedback loop between cell geometry and MreB localization may maintain elongated cell shape by targeting cell wall growth to regions of negative cell wall curvature.</text>
</comment>
<evidence type="ECO:0000256" key="4">
    <source>
        <dbReference type="ARBA" id="ARBA00022960"/>
    </source>
</evidence>
<feature type="binding site" evidence="6">
    <location>
        <begin position="293"/>
        <end position="296"/>
    </location>
    <ligand>
        <name>ATP</name>
        <dbReference type="ChEBI" id="CHEBI:30616"/>
    </ligand>
</feature>
<dbReference type="PANTHER" id="PTHR42749:SF1">
    <property type="entry name" value="CELL SHAPE-DETERMINING PROTEIN MREB"/>
    <property type="match status" value="1"/>
</dbReference>
<comment type="similarity">
    <text evidence="5 6">Belongs to the FtsA/MreB family.</text>
</comment>
<dbReference type="GO" id="GO:0005737">
    <property type="term" value="C:cytoplasm"/>
    <property type="evidence" value="ECO:0007669"/>
    <property type="project" value="UniProtKB-SubCell"/>
</dbReference>
<dbReference type="AlphaFoldDB" id="A0A1G1Y0W1"/>
<evidence type="ECO:0000256" key="1">
    <source>
        <dbReference type="ARBA" id="ARBA00022490"/>
    </source>
</evidence>
<dbReference type="Pfam" id="PF06723">
    <property type="entry name" value="MreB_Mbl"/>
    <property type="match status" value="1"/>
</dbReference>
<dbReference type="GO" id="GO:0000902">
    <property type="term" value="P:cell morphogenesis"/>
    <property type="evidence" value="ECO:0007669"/>
    <property type="project" value="InterPro"/>
</dbReference>
<name>A0A1G1Y0W1_9BACT</name>
<keyword evidence="2 6" id="KW-0547">Nucleotide-binding</keyword>
<evidence type="ECO:0000313" key="8">
    <source>
        <dbReference type="Proteomes" id="UP000178432"/>
    </source>
</evidence>
<dbReference type="NCBIfam" id="TIGR00904">
    <property type="entry name" value="mreB"/>
    <property type="match status" value="1"/>
</dbReference>
<comment type="caution">
    <text evidence="6">Lacks conserved residue(s) required for the propagation of feature annotation.</text>
</comment>
<dbReference type="NCBIfam" id="NF010539">
    <property type="entry name" value="PRK13927.1"/>
    <property type="match status" value="1"/>
</dbReference>
<dbReference type="EMBL" id="MHIF01000068">
    <property type="protein sequence ID" value="OGY45969.1"/>
    <property type="molecule type" value="Genomic_DNA"/>
</dbReference>
<feature type="binding site" evidence="6">
    <location>
        <begin position="213"/>
        <end position="216"/>
    </location>
    <ligand>
        <name>ATP</name>
        <dbReference type="ChEBI" id="CHEBI:30616"/>
    </ligand>
</feature>
<dbReference type="GO" id="GO:0008360">
    <property type="term" value="P:regulation of cell shape"/>
    <property type="evidence" value="ECO:0007669"/>
    <property type="project" value="UniProtKB-UniRule"/>
</dbReference>